<evidence type="ECO:0000259" key="6">
    <source>
        <dbReference type="PROSITE" id="PS50937"/>
    </source>
</evidence>
<dbReference type="InterPro" id="IPR009061">
    <property type="entry name" value="DNA-bd_dom_put_sf"/>
</dbReference>
<accession>G5IGN6</accession>
<keyword evidence="8" id="KW-1185">Reference proteome</keyword>
<protein>
    <recommendedName>
        <fullName evidence="6">HTH merR-type domain-containing protein</fullName>
    </recommendedName>
</protein>
<name>G5IGN6_9FIRM</name>
<dbReference type="PANTHER" id="PTHR30204:SF69">
    <property type="entry name" value="MERR-FAMILY TRANSCRIPTIONAL REGULATOR"/>
    <property type="match status" value="1"/>
</dbReference>
<dbReference type="OrthoDB" id="9791488at2"/>
<evidence type="ECO:0000256" key="3">
    <source>
        <dbReference type="ARBA" id="ARBA00023125"/>
    </source>
</evidence>
<dbReference type="PROSITE" id="PS50937">
    <property type="entry name" value="HTH_MERR_2"/>
    <property type="match status" value="1"/>
</dbReference>
<evidence type="ECO:0000256" key="4">
    <source>
        <dbReference type="ARBA" id="ARBA00023163"/>
    </source>
</evidence>
<feature type="transmembrane region" description="Helical" evidence="5">
    <location>
        <begin position="253"/>
        <end position="271"/>
    </location>
</feature>
<sequence>MTIKEIEQQVGIPRANIRFYESEGLLTPGRKANNYREYTADDIELLKKIKCLRTLGISVSDIRMVIHGEVSMEMLLDKRIQEIETEKEELLTVQTVCRELKEQHTAYENLEPSTLDVKMELLKVRERQMTNQDKKDNWGTLRRAAMTWCMLCIVSMVVIPIHAIFRIEVPATVQNTYILVVMLSPLPYYLISMMAKKNIGDDSDLYLPKKKSILTSMPDPKSWDKLESFHQLCIVSLAVIPLNRIFHIQWPDWLTVIWILTIAISTLLLLIKRNRNS</sequence>
<dbReference type="Gene3D" id="1.10.1660.10">
    <property type="match status" value="1"/>
</dbReference>
<evidence type="ECO:0000313" key="8">
    <source>
        <dbReference type="Proteomes" id="UP000005384"/>
    </source>
</evidence>
<dbReference type="GO" id="GO:0003700">
    <property type="term" value="F:DNA-binding transcription factor activity"/>
    <property type="evidence" value="ECO:0007669"/>
    <property type="project" value="InterPro"/>
</dbReference>
<feature type="transmembrane region" description="Helical" evidence="5">
    <location>
        <begin position="144"/>
        <end position="165"/>
    </location>
</feature>
<dbReference type="EMBL" id="ADLN01000060">
    <property type="protein sequence ID" value="EHI59357.1"/>
    <property type="molecule type" value="Genomic_DNA"/>
</dbReference>
<dbReference type="PANTHER" id="PTHR30204">
    <property type="entry name" value="REDOX-CYCLING DRUG-SENSING TRANSCRIPTIONAL ACTIVATOR SOXR"/>
    <property type="match status" value="1"/>
</dbReference>
<evidence type="ECO:0000256" key="5">
    <source>
        <dbReference type="SAM" id="Phobius"/>
    </source>
</evidence>
<evidence type="ECO:0000313" key="7">
    <source>
        <dbReference type="EMBL" id="EHI59357.1"/>
    </source>
</evidence>
<keyword evidence="2" id="KW-0805">Transcription regulation</keyword>
<dbReference type="InterPro" id="IPR000551">
    <property type="entry name" value="MerR-type_HTH_dom"/>
</dbReference>
<reference evidence="7 8" key="1">
    <citation type="submission" date="2011-08" db="EMBL/GenBank/DDBJ databases">
        <title>The Genome Sequence of Clostridium hathewayi WAL-18680.</title>
        <authorList>
            <consortium name="The Broad Institute Genome Sequencing Platform"/>
            <person name="Earl A."/>
            <person name="Ward D."/>
            <person name="Feldgarden M."/>
            <person name="Gevers D."/>
            <person name="Finegold S.M."/>
            <person name="Summanen P.H."/>
            <person name="Molitoris D.R."/>
            <person name="Song M."/>
            <person name="Daigneault M."/>
            <person name="Allen-Vercoe E."/>
            <person name="Young S.K."/>
            <person name="Zeng Q."/>
            <person name="Gargeya S."/>
            <person name="Fitzgerald M."/>
            <person name="Haas B."/>
            <person name="Abouelleil A."/>
            <person name="Alvarado L."/>
            <person name="Arachchi H.M."/>
            <person name="Berlin A."/>
            <person name="Brown A."/>
            <person name="Chapman S.B."/>
            <person name="Chen Z."/>
            <person name="Dunbar C."/>
            <person name="Freedman E."/>
            <person name="Gearin G."/>
            <person name="Gellesch M."/>
            <person name="Goldberg J."/>
            <person name="Griggs A."/>
            <person name="Gujja S."/>
            <person name="Heiman D."/>
            <person name="Howarth C."/>
            <person name="Larson L."/>
            <person name="Lui A."/>
            <person name="MacDonald P.J.P."/>
            <person name="Montmayeur A."/>
            <person name="Murphy C."/>
            <person name="Neiman D."/>
            <person name="Pearson M."/>
            <person name="Priest M."/>
            <person name="Roberts A."/>
            <person name="Saif S."/>
            <person name="Shea T."/>
            <person name="Shenoy N."/>
            <person name="Sisk P."/>
            <person name="Stolte C."/>
            <person name="Sykes S."/>
            <person name="Wortman J."/>
            <person name="Nusbaum C."/>
            <person name="Birren B."/>
        </authorList>
    </citation>
    <scope>NUCLEOTIDE SEQUENCE [LARGE SCALE GENOMIC DNA]</scope>
    <source>
        <strain evidence="7 8">WAL-18680</strain>
    </source>
</reference>
<feature type="transmembrane region" description="Helical" evidence="5">
    <location>
        <begin position="171"/>
        <end position="191"/>
    </location>
</feature>
<dbReference type="AlphaFoldDB" id="G5IGN6"/>
<gene>
    <name evidence="7" type="ORF">HMPREF9473_02664</name>
</gene>
<keyword evidence="5" id="KW-1133">Transmembrane helix</keyword>
<dbReference type="Pfam" id="PF13411">
    <property type="entry name" value="MerR_1"/>
    <property type="match status" value="1"/>
</dbReference>
<dbReference type="HOGENOM" id="CLU_1003890_0_0_9"/>
<dbReference type="CDD" id="cd00592">
    <property type="entry name" value="HTH_MerR-like"/>
    <property type="match status" value="1"/>
</dbReference>
<keyword evidence="1" id="KW-0678">Repressor</keyword>
<organism evidence="7 8">
    <name type="scientific">Hungatella hathewayi WAL-18680</name>
    <dbReference type="NCBI Taxonomy" id="742737"/>
    <lineage>
        <taxon>Bacteria</taxon>
        <taxon>Bacillati</taxon>
        <taxon>Bacillota</taxon>
        <taxon>Clostridia</taxon>
        <taxon>Lachnospirales</taxon>
        <taxon>Lachnospiraceae</taxon>
        <taxon>Hungatella</taxon>
    </lineage>
</organism>
<dbReference type="GO" id="GO:0003677">
    <property type="term" value="F:DNA binding"/>
    <property type="evidence" value="ECO:0007669"/>
    <property type="project" value="UniProtKB-KW"/>
</dbReference>
<keyword evidence="3" id="KW-0238">DNA-binding</keyword>
<keyword evidence="5" id="KW-0812">Transmembrane</keyword>
<dbReference type="InterPro" id="IPR047057">
    <property type="entry name" value="MerR_fam"/>
</dbReference>
<dbReference type="RefSeq" id="WP_006780643.1">
    <property type="nucleotide sequence ID" value="NZ_CP040506.1"/>
</dbReference>
<comment type="caution">
    <text evidence="7">The sequence shown here is derived from an EMBL/GenBank/DDBJ whole genome shotgun (WGS) entry which is preliminary data.</text>
</comment>
<dbReference type="Proteomes" id="UP000005384">
    <property type="component" value="Unassembled WGS sequence"/>
</dbReference>
<feature type="domain" description="HTH merR-type" evidence="6">
    <location>
        <begin position="1"/>
        <end position="68"/>
    </location>
</feature>
<proteinExistence type="predicted"/>
<dbReference type="SUPFAM" id="SSF46955">
    <property type="entry name" value="Putative DNA-binding domain"/>
    <property type="match status" value="1"/>
</dbReference>
<dbReference type="PATRIC" id="fig|742737.3.peg.2674"/>
<keyword evidence="5" id="KW-0472">Membrane</keyword>
<evidence type="ECO:0000256" key="2">
    <source>
        <dbReference type="ARBA" id="ARBA00023015"/>
    </source>
</evidence>
<dbReference type="SMART" id="SM00422">
    <property type="entry name" value="HTH_MERR"/>
    <property type="match status" value="1"/>
</dbReference>
<evidence type="ECO:0000256" key="1">
    <source>
        <dbReference type="ARBA" id="ARBA00022491"/>
    </source>
</evidence>
<keyword evidence="4" id="KW-0804">Transcription</keyword>